<reference evidence="1 2" key="1">
    <citation type="submission" date="2021-03" db="EMBL/GenBank/DDBJ databases">
        <title>Antimicrobial resistance genes in bacteria isolated from Japanese honey, and their potential for conferring macrolide and lincosamide resistance in the American foulbrood pathogen Paenibacillus larvae.</title>
        <authorList>
            <person name="Okamoto M."/>
            <person name="Kumagai M."/>
            <person name="Kanamori H."/>
            <person name="Takamatsu D."/>
        </authorList>
    </citation>
    <scope>NUCLEOTIDE SEQUENCE [LARGE SCALE GENOMIC DNA]</scope>
    <source>
        <strain evidence="1 2">J34TS1</strain>
    </source>
</reference>
<evidence type="ECO:0008006" key="3">
    <source>
        <dbReference type="Google" id="ProtNLM"/>
    </source>
</evidence>
<evidence type="ECO:0000313" key="1">
    <source>
        <dbReference type="EMBL" id="GIO50972.1"/>
    </source>
</evidence>
<dbReference type="EMBL" id="BORT01000041">
    <property type="protein sequence ID" value="GIO50972.1"/>
    <property type="molecule type" value="Genomic_DNA"/>
</dbReference>
<organism evidence="1 2">
    <name type="scientific">Paenibacillus azoreducens</name>
    <dbReference type="NCBI Taxonomy" id="116718"/>
    <lineage>
        <taxon>Bacteria</taxon>
        <taxon>Bacillati</taxon>
        <taxon>Bacillota</taxon>
        <taxon>Bacilli</taxon>
        <taxon>Bacillales</taxon>
        <taxon>Paenibacillaceae</taxon>
        <taxon>Paenibacillus</taxon>
    </lineage>
</organism>
<proteinExistence type="predicted"/>
<dbReference type="InterPro" id="IPR027417">
    <property type="entry name" value="P-loop_NTPase"/>
</dbReference>
<dbReference type="Proteomes" id="UP000682811">
    <property type="component" value="Unassembled WGS sequence"/>
</dbReference>
<protein>
    <recommendedName>
        <fullName evidence="3">Nucleotide kinase</fullName>
    </recommendedName>
</protein>
<accession>A0A919YGW6</accession>
<name>A0A919YGW6_9BACL</name>
<dbReference type="SUPFAM" id="SSF52540">
    <property type="entry name" value="P-loop containing nucleoside triphosphate hydrolases"/>
    <property type="match status" value="1"/>
</dbReference>
<dbReference type="RefSeq" id="WP_212981054.1">
    <property type="nucleotide sequence ID" value="NZ_AP025343.1"/>
</dbReference>
<comment type="caution">
    <text evidence="1">The sequence shown here is derived from an EMBL/GenBank/DDBJ whole genome shotgun (WGS) entry which is preliminary data.</text>
</comment>
<evidence type="ECO:0000313" key="2">
    <source>
        <dbReference type="Proteomes" id="UP000682811"/>
    </source>
</evidence>
<gene>
    <name evidence="1" type="ORF">J34TS1_57370</name>
</gene>
<keyword evidence="2" id="KW-1185">Reference proteome</keyword>
<dbReference type="AlphaFoldDB" id="A0A919YGW6"/>
<sequence>MAGMEKHYFGRGNTAAGLYTLYDSILGGLDTVFVINGQTGPGTSRILGELADAWKNTDWTKHYIHEPLDHERLEGIILEEARIGIIDGNAWSPDPVLEGTEIRIIDAAQTLRKELQEEAEALAAAREPEIAALYAKAYDSFSNTLRIHDDWEKIYIDHLDREKANSIAADFALNYLRPISAKKADITRRFLGAATWRGAVDYVPNLTESVRTRIFVKGRPGSGKSTMFKKIAKEAEIRGINTEIYHCGFDPASLDMLVFPELSLAIFDSTAPHEHFPSREGDSILDMYELAIEKGTDEAYAEQIPVVSSRYKYSMKNSISILAEVKKFRDEVWDAYGAAIDSKSLRRVADQIIHQVEILTNTSATL</sequence>